<dbReference type="Pfam" id="PF00497">
    <property type="entry name" value="SBP_bac_3"/>
    <property type="match status" value="1"/>
</dbReference>
<evidence type="ECO:0000259" key="6">
    <source>
        <dbReference type="SMART" id="SM00079"/>
    </source>
</evidence>
<dbReference type="PANTHER" id="PTHR35936">
    <property type="entry name" value="MEMBRANE-BOUND LYTIC MUREIN TRANSGLYCOSYLASE F"/>
    <property type="match status" value="1"/>
</dbReference>
<accession>A0ABS5NZX1</accession>
<dbReference type="InterPro" id="IPR001320">
    <property type="entry name" value="Iontro_rcpt_C"/>
</dbReference>
<feature type="domain" description="Solute-binding protein family 3/N-terminal" evidence="5">
    <location>
        <begin position="46"/>
        <end position="260"/>
    </location>
</feature>
<dbReference type="InterPro" id="IPR001638">
    <property type="entry name" value="Solute-binding_3/MltF_N"/>
</dbReference>
<evidence type="ECO:0000256" key="3">
    <source>
        <dbReference type="ARBA" id="ARBA00023288"/>
    </source>
</evidence>
<dbReference type="PROSITE" id="PS51257">
    <property type="entry name" value="PROKAR_LIPOPROTEIN"/>
    <property type="match status" value="1"/>
</dbReference>
<evidence type="ECO:0000313" key="8">
    <source>
        <dbReference type="Proteomes" id="UP000681027"/>
    </source>
</evidence>
<comment type="caution">
    <text evidence="7">The sequence shown here is derived from an EMBL/GenBank/DDBJ whole genome shotgun (WGS) entry which is preliminary data.</text>
</comment>
<dbReference type="Proteomes" id="UP000681027">
    <property type="component" value="Unassembled WGS sequence"/>
</dbReference>
<feature type="signal peptide" evidence="4">
    <location>
        <begin position="1"/>
        <end position="19"/>
    </location>
</feature>
<evidence type="ECO:0000256" key="1">
    <source>
        <dbReference type="ARBA" id="ARBA00022729"/>
    </source>
</evidence>
<dbReference type="Gene3D" id="3.40.190.10">
    <property type="entry name" value="Periplasmic binding protein-like II"/>
    <property type="match status" value="2"/>
</dbReference>
<evidence type="ECO:0000256" key="4">
    <source>
        <dbReference type="SAM" id="SignalP"/>
    </source>
</evidence>
<reference evidence="7 8" key="1">
    <citation type="submission" date="2021-05" db="EMBL/GenBank/DDBJ databases">
        <title>Novel Bacillus species.</title>
        <authorList>
            <person name="Liu G."/>
        </authorList>
    </citation>
    <scope>NUCLEOTIDE SEQUENCE [LARGE SCALE GENOMIC DNA]</scope>
    <source>
        <strain evidence="7 8">FJAT-49705</strain>
    </source>
</reference>
<dbReference type="SMART" id="SM00079">
    <property type="entry name" value="PBPe"/>
    <property type="match status" value="1"/>
</dbReference>
<proteinExistence type="predicted"/>
<feature type="chain" id="PRO_5046034933" evidence="4">
    <location>
        <begin position="20"/>
        <end position="265"/>
    </location>
</feature>
<dbReference type="EMBL" id="JAGYPM010000007">
    <property type="protein sequence ID" value="MBS4192944.1"/>
    <property type="molecule type" value="Genomic_DNA"/>
</dbReference>
<evidence type="ECO:0000259" key="5">
    <source>
        <dbReference type="SMART" id="SM00062"/>
    </source>
</evidence>
<organism evidence="7 8">
    <name type="scientific">Cytobacillus citreus</name>
    <dbReference type="NCBI Taxonomy" id="2833586"/>
    <lineage>
        <taxon>Bacteria</taxon>
        <taxon>Bacillati</taxon>
        <taxon>Bacillota</taxon>
        <taxon>Bacilli</taxon>
        <taxon>Bacillales</taxon>
        <taxon>Bacillaceae</taxon>
        <taxon>Cytobacillus</taxon>
    </lineage>
</organism>
<dbReference type="SMART" id="SM00062">
    <property type="entry name" value="PBPb"/>
    <property type="match status" value="1"/>
</dbReference>
<evidence type="ECO:0000313" key="7">
    <source>
        <dbReference type="EMBL" id="MBS4192944.1"/>
    </source>
</evidence>
<keyword evidence="1 4" id="KW-0732">Signal</keyword>
<feature type="domain" description="Ionotropic glutamate receptor C-terminal" evidence="6">
    <location>
        <begin position="48"/>
        <end position="259"/>
    </location>
</feature>
<gene>
    <name evidence="7" type="ORF">KHA94_22780</name>
</gene>
<sequence length="265" mass="29220">MKKHMSTIAILFAVIFLLAACGSQQSGNQSKGDNAGSNYELIRPGTLTLVSTGGYKPFNYMENGEMVGYDIAVGKEIAKILGLELKLEKAEFQGHIIGIQEGRYDIAIASHTITQERKKQVNFSQPYYYSGPMIFSRPDTGIKSAEDLKGKKVAFDRSTVYREYAKMYTDKFDFYDDDLRALQAVADGHGDAGITDEIMGKTSIENGLKLIAGDRLDTTEQAIVIKKGNDKLLEAINDALAQLKSSGKLKELSLEWLGIDITQPE</sequence>
<name>A0ABS5NZX1_9BACI</name>
<dbReference type="PANTHER" id="PTHR35936:SF19">
    <property type="entry name" value="AMINO-ACID-BINDING PROTEIN YXEM-RELATED"/>
    <property type="match status" value="1"/>
</dbReference>
<keyword evidence="8" id="KW-1185">Reference proteome</keyword>
<protein>
    <submittedName>
        <fullName evidence="7">Transporter substrate-binding domain-containing protein</fullName>
    </submittedName>
</protein>
<dbReference type="SUPFAM" id="SSF53850">
    <property type="entry name" value="Periplasmic binding protein-like II"/>
    <property type="match status" value="1"/>
</dbReference>
<evidence type="ECO:0000256" key="2">
    <source>
        <dbReference type="ARBA" id="ARBA00023139"/>
    </source>
</evidence>
<dbReference type="RefSeq" id="WP_213104389.1">
    <property type="nucleotide sequence ID" value="NZ_JAGYPM010000007.1"/>
</dbReference>
<keyword evidence="2" id="KW-0564">Palmitate</keyword>
<keyword evidence="3" id="KW-0449">Lipoprotein</keyword>